<feature type="compositionally biased region" description="Basic residues" evidence="1">
    <location>
        <begin position="176"/>
        <end position="185"/>
    </location>
</feature>
<feature type="transmembrane region" description="Helical" evidence="2">
    <location>
        <begin position="194"/>
        <end position="212"/>
    </location>
</feature>
<sequence>MKIIDLKKVNSILLVMVIFLSYQIPVWADTDHTTVKIPVQQIFSSEAEDISGRCSYVMTTNQDDAPMPEESRNMKYSWKMENNSAVEIVMKVKTAGLYQYKIYQTSEKKDNYQYDQNSYVVIVEAFYDQENQLKVVTVVKNYKGEKVESIIFENCYIGKDKEEDSSQSSNAPNVPKPHRSSKSGRVKTGDDSSIIGYFILLVISAVCMGILIDEKQRRKKEESQNKK</sequence>
<dbReference type="RefSeq" id="WP_118380822.1">
    <property type="nucleotide sequence ID" value="NZ_CABJFJ010000005.1"/>
</dbReference>
<keyword evidence="4" id="KW-1185">Reference proteome</keyword>
<organism evidence="3 4">
    <name type="scientific">Anaerobutyricum hallii</name>
    <dbReference type="NCBI Taxonomy" id="39488"/>
    <lineage>
        <taxon>Bacteria</taxon>
        <taxon>Bacillati</taxon>
        <taxon>Bacillota</taxon>
        <taxon>Clostridia</taxon>
        <taxon>Lachnospirales</taxon>
        <taxon>Lachnospiraceae</taxon>
        <taxon>Anaerobutyricum</taxon>
    </lineage>
</organism>
<protein>
    <submittedName>
        <fullName evidence="3">Uncharacterized protein</fullName>
    </submittedName>
</protein>
<dbReference type="InterPro" id="IPR038174">
    <property type="entry name" value="Strep_pil_link_sf"/>
</dbReference>
<evidence type="ECO:0000313" key="3">
    <source>
        <dbReference type="EMBL" id="RHC66091.1"/>
    </source>
</evidence>
<dbReference type="EMBL" id="QSID01000005">
    <property type="protein sequence ID" value="RHC66091.1"/>
    <property type="molecule type" value="Genomic_DNA"/>
</dbReference>
<gene>
    <name evidence="3" type="ORF">DW833_05405</name>
</gene>
<evidence type="ECO:0000313" key="4">
    <source>
        <dbReference type="Proteomes" id="UP000284621"/>
    </source>
</evidence>
<dbReference type="Proteomes" id="UP000284621">
    <property type="component" value="Unassembled WGS sequence"/>
</dbReference>
<evidence type="ECO:0000256" key="1">
    <source>
        <dbReference type="SAM" id="MobiDB-lite"/>
    </source>
</evidence>
<keyword evidence="2" id="KW-0472">Membrane</keyword>
<reference evidence="3 4" key="1">
    <citation type="submission" date="2018-08" db="EMBL/GenBank/DDBJ databases">
        <title>A genome reference for cultivated species of the human gut microbiota.</title>
        <authorList>
            <person name="Zou Y."/>
            <person name="Xue W."/>
            <person name="Luo G."/>
        </authorList>
    </citation>
    <scope>NUCLEOTIDE SEQUENCE [LARGE SCALE GENOMIC DNA]</scope>
    <source>
        <strain evidence="3 4">AM34-3LB</strain>
    </source>
</reference>
<name>A0A414B6T9_9FIRM</name>
<proteinExistence type="predicted"/>
<dbReference type="AlphaFoldDB" id="A0A414B6T9"/>
<accession>A0A414B6T9</accession>
<keyword evidence="2" id="KW-0812">Transmembrane</keyword>
<evidence type="ECO:0000256" key="2">
    <source>
        <dbReference type="SAM" id="Phobius"/>
    </source>
</evidence>
<comment type="caution">
    <text evidence="3">The sequence shown here is derived from an EMBL/GenBank/DDBJ whole genome shotgun (WGS) entry which is preliminary data.</text>
</comment>
<dbReference type="Gene3D" id="2.60.40.3050">
    <property type="match status" value="1"/>
</dbReference>
<feature type="region of interest" description="Disordered" evidence="1">
    <location>
        <begin position="162"/>
        <end position="188"/>
    </location>
</feature>
<keyword evidence="2" id="KW-1133">Transmembrane helix</keyword>